<dbReference type="Proteomes" id="UP000217790">
    <property type="component" value="Unassembled WGS sequence"/>
</dbReference>
<proteinExistence type="predicted"/>
<reference evidence="2" key="1">
    <citation type="journal article" date="2017" name="Nat. Ecol. Evol.">
        <title>Genome expansion and lineage-specific genetic innovations in the forest pathogenic fungi Armillaria.</title>
        <authorList>
            <person name="Sipos G."/>
            <person name="Prasanna A.N."/>
            <person name="Walter M.C."/>
            <person name="O'Connor E."/>
            <person name="Balint B."/>
            <person name="Krizsan K."/>
            <person name="Kiss B."/>
            <person name="Hess J."/>
            <person name="Varga T."/>
            <person name="Slot J."/>
            <person name="Riley R."/>
            <person name="Boka B."/>
            <person name="Rigling D."/>
            <person name="Barry K."/>
            <person name="Lee J."/>
            <person name="Mihaltcheva S."/>
            <person name="LaButti K."/>
            <person name="Lipzen A."/>
            <person name="Waldron R."/>
            <person name="Moloney N.M."/>
            <person name="Sperisen C."/>
            <person name="Kredics L."/>
            <person name="Vagvoelgyi C."/>
            <person name="Patrignani A."/>
            <person name="Fitzpatrick D."/>
            <person name="Nagy I."/>
            <person name="Doyle S."/>
            <person name="Anderson J.B."/>
            <person name="Grigoriev I.V."/>
            <person name="Gueldener U."/>
            <person name="Muensterkoetter M."/>
            <person name="Nagy L.G."/>
        </authorList>
    </citation>
    <scope>NUCLEOTIDE SEQUENCE [LARGE SCALE GENOMIC DNA]</scope>
    <source>
        <strain evidence="2">Ar21-2</strain>
    </source>
</reference>
<protein>
    <submittedName>
        <fullName evidence="1">Uncharacterized protein</fullName>
    </submittedName>
</protein>
<evidence type="ECO:0000313" key="1">
    <source>
        <dbReference type="EMBL" id="PBK91168.1"/>
    </source>
</evidence>
<evidence type="ECO:0000313" key="2">
    <source>
        <dbReference type="Proteomes" id="UP000217790"/>
    </source>
</evidence>
<dbReference type="STRING" id="47427.A0A2H3DJZ9"/>
<dbReference type="PANTHER" id="PTHR35871:SF1">
    <property type="entry name" value="CXC1-LIKE CYSTEINE CLUSTER ASSOCIATED WITH KDZ TRANSPOSASES DOMAIN-CONTAINING PROTEIN"/>
    <property type="match status" value="1"/>
</dbReference>
<organism evidence="1 2">
    <name type="scientific">Armillaria gallica</name>
    <name type="common">Bulbous honey fungus</name>
    <name type="synonym">Armillaria bulbosa</name>
    <dbReference type="NCBI Taxonomy" id="47427"/>
    <lineage>
        <taxon>Eukaryota</taxon>
        <taxon>Fungi</taxon>
        <taxon>Dikarya</taxon>
        <taxon>Basidiomycota</taxon>
        <taxon>Agaricomycotina</taxon>
        <taxon>Agaricomycetes</taxon>
        <taxon>Agaricomycetidae</taxon>
        <taxon>Agaricales</taxon>
        <taxon>Marasmiineae</taxon>
        <taxon>Physalacriaceae</taxon>
        <taxon>Armillaria</taxon>
    </lineage>
</organism>
<accession>A0A2H3DJZ9</accession>
<dbReference type="PANTHER" id="PTHR35871">
    <property type="entry name" value="EXPRESSED PROTEIN"/>
    <property type="match status" value="1"/>
</dbReference>
<dbReference type="OMA" id="HECADIT"/>
<gene>
    <name evidence="1" type="ORF">ARMGADRAFT_857619</name>
</gene>
<sequence>ILEDEDLADEIHMHLQGLGKYIKAQDIINYLAQPSIQARLRTKKTISLRTAQNWMHRMQYRWKKEPKGMYSDGHERDDVVDYRQKKFLPQWALLDLWCRWWDKNGEEIPRSFIAAPDGKIVVIWRHDESIFYANDRRLTRWVHTKETAK</sequence>
<dbReference type="InParanoid" id="A0A2H3DJZ9"/>
<dbReference type="AlphaFoldDB" id="A0A2H3DJZ9"/>
<name>A0A2H3DJZ9_ARMGA</name>
<feature type="non-terminal residue" evidence="1">
    <location>
        <position position="1"/>
    </location>
</feature>
<feature type="non-terminal residue" evidence="1">
    <location>
        <position position="149"/>
    </location>
</feature>
<dbReference type="OrthoDB" id="6511194at2759"/>
<keyword evidence="2" id="KW-1185">Reference proteome</keyword>
<dbReference type="EMBL" id="KZ293662">
    <property type="protein sequence ID" value="PBK91168.1"/>
    <property type="molecule type" value="Genomic_DNA"/>
</dbReference>